<dbReference type="Pfam" id="PF26571">
    <property type="entry name" value="VldE"/>
    <property type="match status" value="1"/>
</dbReference>
<name>A0ABY4QLV2_9MYCO</name>
<feature type="domain" description="ARB-07466-like C-terminal" evidence="2">
    <location>
        <begin position="106"/>
        <end position="199"/>
    </location>
</feature>
<dbReference type="RefSeq" id="WP_219065994.1">
    <property type="nucleotide sequence ID" value="NZ_CAJUXY010000004.1"/>
</dbReference>
<evidence type="ECO:0000313" key="4">
    <source>
        <dbReference type="Proteomes" id="UP001056610"/>
    </source>
</evidence>
<reference evidence="3" key="1">
    <citation type="submission" date="2022-05" db="EMBL/GenBank/DDBJ databases">
        <title>A methanotrophic Mycobacterium dominates a cave microbial ecosystem.</title>
        <authorList>
            <person name="Van Spanning R.J.M."/>
            <person name="Guan Q."/>
            <person name="Melkonian C."/>
            <person name="Gallant J."/>
            <person name="Polerecky L."/>
            <person name="Flot J.-F."/>
            <person name="Brandt B.W."/>
            <person name="Braster M."/>
            <person name="Iturbe Espinoza P."/>
            <person name="Aerts J."/>
            <person name="Meima-Franke M."/>
            <person name="Piersma S.R."/>
            <person name="Bunduc C."/>
            <person name="Ummels R."/>
            <person name="Pain A."/>
            <person name="Fleming E.J."/>
            <person name="van der Wel N."/>
            <person name="Gherman V.D."/>
            <person name="Sarbu S.M."/>
            <person name="Bodelier P.L.E."/>
            <person name="Bitter W."/>
        </authorList>
    </citation>
    <scope>NUCLEOTIDE SEQUENCE</scope>
    <source>
        <strain evidence="3">Sulfur Cave</strain>
    </source>
</reference>
<dbReference type="EMBL" id="CP097320">
    <property type="protein sequence ID" value="UQX10779.1"/>
    <property type="molecule type" value="Genomic_DNA"/>
</dbReference>
<feature type="chain" id="PRO_5046486349" description="ARB-07466-like C-terminal domain-containing protein" evidence="1">
    <location>
        <begin position="37"/>
        <end position="223"/>
    </location>
</feature>
<dbReference type="InterPro" id="IPR058593">
    <property type="entry name" value="ARB_07466-like_C"/>
</dbReference>
<organism evidence="3 4">
    <name type="scientific">Candidatus Mycobacterium methanotrophicum</name>
    <dbReference type="NCBI Taxonomy" id="2943498"/>
    <lineage>
        <taxon>Bacteria</taxon>
        <taxon>Bacillati</taxon>
        <taxon>Actinomycetota</taxon>
        <taxon>Actinomycetes</taxon>
        <taxon>Mycobacteriales</taxon>
        <taxon>Mycobacteriaceae</taxon>
        <taxon>Mycobacterium</taxon>
    </lineage>
</organism>
<keyword evidence="1" id="KW-0732">Signal</keyword>
<evidence type="ECO:0000313" key="3">
    <source>
        <dbReference type="EMBL" id="UQX10779.1"/>
    </source>
</evidence>
<feature type="signal peptide" evidence="1">
    <location>
        <begin position="1"/>
        <end position="36"/>
    </location>
</feature>
<accession>A0ABY4QLV2</accession>
<keyword evidence="4" id="KW-1185">Reference proteome</keyword>
<gene>
    <name evidence="3" type="ORF">M5I08_22875</name>
</gene>
<proteinExistence type="predicted"/>
<sequence>MARHRLASSRRRSPAMVAAVVAPAAVFFVVAGSADAAATRAEANPDVGGAAPCRIEVTPVAPAPPSWAWSSVSVGSGEMASASRASRWRVVNRDAPRVLPAGVASERGLQVKTILAERSLSAAFPEIKSIGGVRPDSKPWHPQGLALDIMIPNPSSAQGIALGNEIVAFALKNATRFALQDAIWRGTYYTPNGPAGSGYGHYDHVHITTRGGGYPAGGEIYVR</sequence>
<dbReference type="Proteomes" id="UP001056610">
    <property type="component" value="Chromosome"/>
</dbReference>
<evidence type="ECO:0000259" key="2">
    <source>
        <dbReference type="Pfam" id="PF26571"/>
    </source>
</evidence>
<evidence type="ECO:0000256" key="1">
    <source>
        <dbReference type="SAM" id="SignalP"/>
    </source>
</evidence>
<protein>
    <recommendedName>
        <fullName evidence="2">ARB-07466-like C-terminal domain-containing protein</fullName>
    </recommendedName>
</protein>